<evidence type="ECO:0000313" key="3">
    <source>
        <dbReference type="Proteomes" id="UP000215433"/>
    </source>
</evidence>
<keyword evidence="3" id="KW-1185">Reference proteome</keyword>
<organism evidence="2 3">
    <name type="scientific">Bifidobacterium vansinderenii</name>
    <dbReference type="NCBI Taxonomy" id="1984871"/>
    <lineage>
        <taxon>Bacteria</taxon>
        <taxon>Bacillati</taxon>
        <taxon>Actinomycetota</taxon>
        <taxon>Actinomycetes</taxon>
        <taxon>Bifidobacteriales</taxon>
        <taxon>Bifidobacteriaceae</taxon>
        <taxon>Bifidobacterium</taxon>
    </lineage>
</organism>
<comment type="caution">
    <text evidence="2">The sequence shown here is derived from an EMBL/GenBank/DDBJ whole genome shotgun (WGS) entry which is preliminary data.</text>
</comment>
<feature type="transmembrane region" description="Helical" evidence="1">
    <location>
        <begin position="79"/>
        <end position="98"/>
    </location>
</feature>
<dbReference type="EMBL" id="NEWD01000022">
    <property type="protein sequence ID" value="OXN00083.1"/>
    <property type="molecule type" value="Genomic_DNA"/>
</dbReference>
<sequence>MVKRRYNKFVAFCFFYSMVAAVMSIVYIFIGEESNRAVVGLLGCIGCLAITVLCFLWVKVRTPADELGRTLFRCWMQGLLVTVKICLYVSIIGIFLGARGIGTDKYSGEVIYDESTGQARDAKTGRVVHGDIVDQYTGNTRHV</sequence>
<dbReference type="RefSeq" id="WP_093960798.1">
    <property type="nucleotide sequence ID" value="NZ_NEWD01000022.1"/>
</dbReference>
<feature type="transmembrane region" description="Helical" evidence="1">
    <location>
        <begin position="36"/>
        <end position="58"/>
    </location>
</feature>
<dbReference type="Proteomes" id="UP000215433">
    <property type="component" value="Unassembled WGS sequence"/>
</dbReference>
<evidence type="ECO:0000256" key="1">
    <source>
        <dbReference type="SAM" id="Phobius"/>
    </source>
</evidence>
<protein>
    <submittedName>
        <fullName evidence="2">Uncharacterized protein</fullName>
    </submittedName>
</protein>
<gene>
    <name evidence="2" type="ORF">Tam10B_1656</name>
</gene>
<keyword evidence="1" id="KW-1133">Transmembrane helix</keyword>
<reference evidence="2 3" key="1">
    <citation type="submission" date="2017-05" db="EMBL/GenBank/DDBJ databases">
        <title>Bifidobacterium vansinderenii sp. nov.</title>
        <authorList>
            <person name="Lugli G.A."/>
            <person name="Duranti S."/>
            <person name="Mangifesta M."/>
        </authorList>
    </citation>
    <scope>NUCLEOTIDE SEQUENCE [LARGE SCALE GENOMIC DNA]</scope>
    <source>
        <strain evidence="2 3">Tam10B</strain>
    </source>
</reference>
<feature type="transmembrane region" description="Helical" evidence="1">
    <location>
        <begin position="9"/>
        <end position="30"/>
    </location>
</feature>
<keyword evidence="1" id="KW-0472">Membrane</keyword>
<proteinExistence type="predicted"/>
<dbReference type="AlphaFoldDB" id="A0A229VWV1"/>
<evidence type="ECO:0000313" key="2">
    <source>
        <dbReference type="EMBL" id="OXN00083.1"/>
    </source>
</evidence>
<keyword evidence="1" id="KW-0812">Transmembrane</keyword>
<accession>A0A229VWV1</accession>
<name>A0A229VWV1_9BIFI</name>